<dbReference type="Proteomes" id="UP000006362">
    <property type="component" value="Chromosome"/>
</dbReference>
<dbReference type="PANTHER" id="PTHR34216:SF3">
    <property type="entry name" value="POLY-BETA-1,6-N-ACETYL-D-GLUCOSAMINE N-DEACETYLASE"/>
    <property type="match status" value="1"/>
</dbReference>
<dbReference type="InterPro" id="IPR002509">
    <property type="entry name" value="NODB_dom"/>
</dbReference>
<accession>E8T6B1</accession>
<dbReference type="InterPro" id="IPR051398">
    <property type="entry name" value="Polysacch_Deacetylase"/>
</dbReference>
<dbReference type="KEGG" id="tam:Theam_0728"/>
<dbReference type="HOGENOM" id="CLU_030024_0_0_0"/>
<protein>
    <submittedName>
        <fullName evidence="4">Polysaccharide deacetylase</fullName>
    </submittedName>
</protein>
<keyword evidence="2" id="KW-0732">Signal</keyword>
<name>E8T6B1_THEA1</name>
<gene>
    <name evidence="4" type="ordered locus">Theam_0728</name>
</gene>
<dbReference type="AlphaFoldDB" id="E8T6B1"/>
<dbReference type="Gene3D" id="3.20.20.370">
    <property type="entry name" value="Glycoside hydrolase/deacetylase"/>
    <property type="match status" value="1"/>
</dbReference>
<dbReference type="SUPFAM" id="SSF88713">
    <property type="entry name" value="Glycoside hydrolase/deacetylase"/>
    <property type="match status" value="1"/>
</dbReference>
<dbReference type="GO" id="GO:0016810">
    <property type="term" value="F:hydrolase activity, acting on carbon-nitrogen (but not peptide) bonds"/>
    <property type="evidence" value="ECO:0007669"/>
    <property type="project" value="InterPro"/>
</dbReference>
<sequence>MLLPAGAADNYATVFIYHRFGDPRYPTTSVSMEDFERELRYLKKYNYNTITVAELYKIVSSGRPIPPKTVVITIDDGYRTTYKAFKLLKKYRIPATVFLYMEAVGRYPDFLTEKQIEEMKRSGLIEFENHLYSHPNLGLLRLKLPKEEYLRVLRREERLSRQRFKKLIGREPRFLAFPYGDYDRLSVEFFLEKGYKLLFTQDRGSYGGRGKLVPRMAIVGSQSGFRKFVRDLEIEPLPVEKAEPGYGVLKENPVRLSFWVKNPEKFKRCSIYASGLGWMGAERKGNRVETAKAVTLVKRKTRVGLRCWNAETGRKAEYFYLVLVKRPGRHPAQ</sequence>
<reference evidence="4" key="1">
    <citation type="submission" date="2011-01" db="EMBL/GenBank/DDBJ databases">
        <title>Complete sequence of chromosome of Thermovibrio ammonificans HB-1.</title>
        <authorList>
            <consortium name="US DOE Joint Genome Institute"/>
            <person name="Lucas S."/>
            <person name="Copeland A."/>
            <person name="Lapidus A."/>
            <person name="Cheng J.-F."/>
            <person name="Goodwin L."/>
            <person name="Pitluck S."/>
            <person name="Davenport K."/>
            <person name="Detter J.C."/>
            <person name="Han C."/>
            <person name="Tapia R."/>
            <person name="Land M."/>
            <person name="Hauser L."/>
            <person name="Kyrpides N."/>
            <person name="Ivanova N."/>
            <person name="Ovchinnikova G."/>
            <person name="Vetriani C."/>
            <person name="Woyke T."/>
        </authorList>
    </citation>
    <scope>NUCLEOTIDE SEQUENCE [LARGE SCALE GENOMIC DNA]</scope>
    <source>
        <strain evidence="4">HB-1</strain>
    </source>
</reference>
<evidence type="ECO:0000259" key="3">
    <source>
        <dbReference type="PROSITE" id="PS51677"/>
    </source>
</evidence>
<organism evidence="4 5">
    <name type="scientific">Thermovibrio ammonificans (strain DSM 15698 / JCM 12110 / HB-1)</name>
    <dbReference type="NCBI Taxonomy" id="648996"/>
    <lineage>
        <taxon>Bacteria</taxon>
        <taxon>Pseudomonadati</taxon>
        <taxon>Aquificota</taxon>
        <taxon>Aquificia</taxon>
        <taxon>Desulfurobacteriales</taxon>
        <taxon>Desulfurobacteriaceae</taxon>
        <taxon>Thermovibrio</taxon>
    </lineage>
</organism>
<proteinExistence type="predicted"/>
<dbReference type="GO" id="GO:0005975">
    <property type="term" value="P:carbohydrate metabolic process"/>
    <property type="evidence" value="ECO:0007669"/>
    <property type="project" value="InterPro"/>
</dbReference>
<evidence type="ECO:0000256" key="1">
    <source>
        <dbReference type="ARBA" id="ARBA00004613"/>
    </source>
</evidence>
<evidence type="ECO:0000313" key="5">
    <source>
        <dbReference type="Proteomes" id="UP000006362"/>
    </source>
</evidence>
<dbReference type="PROSITE" id="PS51677">
    <property type="entry name" value="NODB"/>
    <property type="match status" value="1"/>
</dbReference>
<dbReference type="Pfam" id="PF01522">
    <property type="entry name" value="Polysacc_deac_1"/>
    <property type="match status" value="1"/>
</dbReference>
<dbReference type="RefSeq" id="WP_013537481.1">
    <property type="nucleotide sequence ID" value="NC_014926.1"/>
</dbReference>
<dbReference type="EMBL" id="CP002444">
    <property type="protein sequence ID" value="ADU96695.1"/>
    <property type="molecule type" value="Genomic_DNA"/>
</dbReference>
<evidence type="ECO:0000313" key="4">
    <source>
        <dbReference type="EMBL" id="ADU96695.1"/>
    </source>
</evidence>
<dbReference type="PANTHER" id="PTHR34216">
    <property type="match status" value="1"/>
</dbReference>
<dbReference type="InterPro" id="IPR011330">
    <property type="entry name" value="Glyco_hydro/deAcase_b/a-brl"/>
</dbReference>
<dbReference type="STRING" id="648996.Theam_0728"/>
<feature type="domain" description="NodB homology" evidence="3">
    <location>
        <begin position="68"/>
        <end position="333"/>
    </location>
</feature>
<comment type="subcellular location">
    <subcellularLocation>
        <location evidence="1">Secreted</location>
    </subcellularLocation>
</comment>
<dbReference type="GO" id="GO:0005576">
    <property type="term" value="C:extracellular region"/>
    <property type="evidence" value="ECO:0007669"/>
    <property type="project" value="UniProtKB-SubCell"/>
</dbReference>
<dbReference type="CDD" id="cd10973">
    <property type="entry name" value="CE4_DAC_u4_5s"/>
    <property type="match status" value="1"/>
</dbReference>
<evidence type="ECO:0000256" key="2">
    <source>
        <dbReference type="ARBA" id="ARBA00022729"/>
    </source>
</evidence>
<keyword evidence="5" id="KW-1185">Reference proteome</keyword>
<dbReference type="eggNOG" id="COG0726">
    <property type="taxonomic scope" value="Bacteria"/>
</dbReference>